<dbReference type="Proteomes" id="UP001633002">
    <property type="component" value="Unassembled WGS sequence"/>
</dbReference>
<protein>
    <submittedName>
        <fullName evidence="2">Uncharacterized protein</fullName>
    </submittedName>
</protein>
<feature type="region of interest" description="Disordered" evidence="1">
    <location>
        <begin position="98"/>
        <end position="180"/>
    </location>
</feature>
<organism evidence="2 3">
    <name type="scientific">Riccia sorocarpa</name>
    <dbReference type="NCBI Taxonomy" id="122646"/>
    <lineage>
        <taxon>Eukaryota</taxon>
        <taxon>Viridiplantae</taxon>
        <taxon>Streptophyta</taxon>
        <taxon>Embryophyta</taxon>
        <taxon>Marchantiophyta</taxon>
        <taxon>Marchantiopsida</taxon>
        <taxon>Marchantiidae</taxon>
        <taxon>Marchantiales</taxon>
        <taxon>Ricciaceae</taxon>
        <taxon>Riccia</taxon>
    </lineage>
</organism>
<comment type="caution">
    <text evidence="2">The sequence shown here is derived from an EMBL/GenBank/DDBJ whole genome shotgun (WGS) entry which is preliminary data.</text>
</comment>
<dbReference type="EMBL" id="JBJQOH010000008">
    <property type="protein sequence ID" value="KAL3677451.1"/>
    <property type="molecule type" value="Genomic_DNA"/>
</dbReference>
<proteinExistence type="predicted"/>
<reference evidence="2 3" key="1">
    <citation type="submission" date="2024-09" db="EMBL/GenBank/DDBJ databases">
        <title>Chromosome-scale assembly of Riccia sorocarpa.</title>
        <authorList>
            <person name="Paukszto L."/>
        </authorList>
    </citation>
    <scope>NUCLEOTIDE SEQUENCE [LARGE SCALE GENOMIC DNA]</scope>
    <source>
        <strain evidence="2">LP-2024</strain>
        <tissue evidence="2">Aerial parts of the thallus</tissue>
    </source>
</reference>
<gene>
    <name evidence="2" type="ORF">R1sor_027399</name>
</gene>
<evidence type="ECO:0000313" key="3">
    <source>
        <dbReference type="Proteomes" id="UP001633002"/>
    </source>
</evidence>
<evidence type="ECO:0000313" key="2">
    <source>
        <dbReference type="EMBL" id="KAL3677451.1"/>
    </source>
</evidence>
<accession>A0ABD3GFL1</accession>
<sequence length="357" mass="39081">MDPPVNDLESNVTHLLKQQCLAETLLSPLRRGRKTRVVSSSSRRIMLSTPLNLSKKSPVRICLQASPGSGARRLHESDSQPASQLLSTFQSSIAQGSASQVNGWSLRRQKGVARKGTVNSQLKRTAHLPAPAEHPAHEGGSQLAVSADEGSSDDDDVLPVAAPKPGRIPPPSIRHMRQPATGVKSSTDFLKIIGVEKDVFTDSDLAGKIDCDSEFLCVHLLNEYVDDISGLSRVSVRLPHNGKVYDTFSRCCDFSLKFSMCPNHSGRETVLANVNSQAVSDQTEVLLEGTILTSTCESESEEDWISEEDDHSVQAAANDSEGESDWEDYKAEILEEDLPRLGLMKTDEHFHSDPLEW</sequence>
<name>A0ABD3GFL1_9MARC</name>
<feature type="region of interest" description="Disordered" evidence="1">
    <location>
        <begin position="302"/>
        <end position="328"/>
    </location>
</feature>
<evidence type="ECO:0000256" key="1">
    <source>
        <dbReference type="SAM" id="MobiDB-lite"/>
    </source>
</evidence>
<keyword evidence="3" id="KW-1185">Reference proteome</keyword>
<dbReference type="AlphaFoldDB" id="A0ABD3GFL1"/>